<dbReference type="eggNOG" id="KOG1028">
    <property type="taxonomic scope" value="Eukaryota"/>
</dbReference>
<protein>
    <recommendedName>
        <fullName evidence="1">C2 domain-containing protein</fullName>
    </recommendedName>
</protein>
<dbReference type="PANTHER" id="PTHR10024:SF227">
    <property type="entry name" value="SYNAPTOTAGMIN 1"/>
    <property type="match status" value="1"/>
</dbReference>
<reference evidence="2 3" key="1">
    <citation type="journal article" date="2007" name="Science">
        <title>Sea anemone genome reveals ancestral eumetazoan gene repertoire and genomic organization.</title>
        <authorList>
            <person name="Putnam N.H."/>
            <person name="Srivastava M."/>
            <person name="Hellsten U."/>
            <person name="Dirks B."/>
            <person name="Chapman J."/>
            <person name="Salamov A."/>
            <person name="Terry A."/>
            <person name="Shapiro H."/>
            <person name="Lindquist E."/>
            <person name="Kapitonov V.V."/>
            <person name="Jurka J."/>
            <person name="Genikhovich G."/>
            <person name="Grigoriev I.V."/>
            <person name="Lucas S.M."/>
            <person name="Steele R.E."/>
            <person name="Finnerty J.R."/>
            <person name="Technau U."/>
            <person name="Martindale M.Q."/>
            <person name="Rokhsar D.S."/>
        </authorList>
    </citation>
    <scope>NUCLEOTIDE SEQUENCE [LARGE SCALE GENOMIC DNA]</scope>
    <source>
        <strain evidence="3">CH2 X CH6</strain>
    </source>
</reference>
<sequence length="270" mass="30861">GKLLLQLDYSTEDDVLIVGVVQGKGVICKTSVQTAQVLVQIYDENDRMLDERKIEIQPMTFEPQWNEEVLFALSGRPVTSLNVQVRLYELDSFSNQHVIGCIKLPLAEQSFEESRADWYDLEDEHKIECDYVGEVLLSLNYFPTTQRLTIVVLKARNLKIDNVSGLWGPLVKVFFHVNKRRVGRKRTAMQKKTFNPVYNEAFAFKVSQEAMPKITFRILVVSKTSHGQDEVLGHVTLGQNVIGSGFSHWSHMLATLRKPVAMWHPIIPFT</sequence>
<dbReference type="InParanoid" id="A7SX19"/>
<dbReference type="InterPro" id="IPR035892">
    <property type="entry name" value="C2_domain_sf"/>
</dbReference>
<evidence type="ECO:0000313" key="3">
    <source>
        <dbReference type="Proteomes" id="UP000001593"/>
    </source>
</evidence>
<name>A7SX19_NEMVE</name>
<dbReference type="Gene3D" id="2.60.40.150">
    <property type="entry name" value="C2 domain"/>
    <property type="match status" value="2"/>
</dbReference>
<dbReference type="CDD" id="cd00276">
    <property type="entry name" value="C2B_Synaptotagmin"/>
    <property type="match status" value="1"/>
</dbReference>
<evidence type="ECO:0000259" key="1">
    <source>
        <dbReference type="PROSITE" id="PS50004"/>
    </source>
</evidence>
<accession>A7SX19</accession>
<organism evidence="2 3">
    <name type="scientific">Nematostella vectensis</name>
    <name type="common">Starlet sea anemone</name>
    <dbReference type="NCBI Taxonomy" id="45351"/>
    <lineage>
        <taxon>Eukaryota</taxon>
        <taxon>Metazoa</taxon>
        <taxon>Cnidaria</taxon>
        <taxon>Anthozoa</taxon>
        <taxon>Hexacorallia</taxon>
        <taxon>Actiniaria</taxon>
        <taxon>Edwardsiidae</taxon>
        <taxon>Nematostella</taxon>
    </lineage>
</organism>
<dbReference type="GO" id="GO:0070382">
    <property type="term" value="C:exocytic vesicle"/>
    <property type="evidence" value="ECO:0000318"/>
    <property type="project" value="GO_Central"/>
</dbReference>
<dbReference type="GO" id="GO:0017158">
    <property type="term" value="P:regulation of calcium ion-dependent exocytosis"/>
    <property type="evidence" value="ECO:0000318"/>
    <property type="project" value="GO_Central"/>
</dbReference>
<dbReference type="InterPro" id="IPR000008">
    <property type="entry name" value="C2_dom"/>
</dbReference>
<dbReference type="STRING" id="45351.A7SX19"/>
<feature type="non-terminal residue" evidence="2">
    <location>
        <position position="270"/>
    </location>
</feature>
<proteinExistence type="predicted"/>
<dbReference type="Pfam" id="PF00168">
    <property type="entry name" value="C2"/>
    <property type="match status" value="2"/>
</dbReference>
<dbReference type="HOGENOM" id="CLU_023008_11_0_1"/>
<gene>
    <name evidence="2" type="ORF">NEMVEDRAFT_v1g136167</name>
</gene>
<dbReference type="GO" id="GO:0005544">
    <property type="term" value="F:calcium-dependent phospholipid binding"/>
    <property type="evidence" value="ECO:0000318"/>
    <property type="project" value="GO_Central"/>
</dbReference>
<evidence type="ECO:0000313" key="2">
    <source>
        <dbReference type="EMBL" id="EDO31748.1"/>
    </source>
</evidence>
<dbReference type="FunFam" id="2.60.40.150:FF:000182">
    <property type="entry name" value="Synaptotagmin 8"/>
    <property type="match status" value="1"/>
</dbReference>
<feature type="domain" description="C2" evidence="1">
    <location>
        <begin position="1"/>
        <end position="119"/>
    </location>
</feature>
<dbReference type="EMBL" id="DS469876">
    <property type="protein sequence ID" value="EDO31748.1"/>
    <property type="molecule type" value="Genomic_DNA"/>
</dbReference>
<dbReference type="Proteomes" id="UP000001593">
    <property type="component" value="Unassembled WGS sequence"/>
</dbReference>
<dbReference type="AlphaFoldDB" id="A7SX19"/>
<dbReference type="PROSITE" id="PS50004">
    <property type="entry name" value="C2"/>
    <property type="match status" value="2"/>
</dbReference>
<dbReference type="PhylomeDB" id="A7SX19"/>
<dbReference type="SUPFAM" id="SSF49562">
    <property type="entry name" value="C2 domain (Calcium/lipid-binding domain, CaLB)"/>
    <property type="match status" value="2"/>
</dbReference>
<dbReference type="GO" id="GO:0016192">
    <property type="term" value="P:vesicle-mediated transport"/>
    <property type="evidence" value="ECO:0000318"/>
    <property type="project" value="GO_Central"/>
</dbReference>
<feature type="domain" description="C2" evidence="1">
    <location>
        <begin position="131"/>
        <end position="264"/>
    </location>
</feature>
<dbReference type="GO" id="GO:0000149">
    <property type="term" value="F:SNARE binding"/>
    <property type="evidence" value="ECO:0000318"/>
    <property type="project" value="GO_Central"/>
</dbReference>
<dbReference type="SMART" id="SM00239">
    <property type="entry name" value="C2"/>
    <property type="match status" value="2"/>
</dbReference>
<dbReference type="GO" id="GO:0005886">
    <property type="term" value="C:plasma membrane"/>
    <property type="evidence" value="ECO:0000318"/>
    <property type="project" value="GO_Central"/>
</dbReference>
<dbReference type="GO" id="GO:0061891">
    <property type="term" value="F:calcium ion sensor activity"/>
    <property type="evidence" value="ECO:0000318"/>
    <property type="project" value="GO_Central"/>
</dbReference>
<dbReference type="OMA" id="PQWNEEV"/>
<dbReference type="PANTHER" id="PTHR10024">
    <property type="entry name" value="SYNAPTOTAGMIN"/>
    <property type="match status" value="1"/>
</dbReference>
<keyword evidence="3" id="KW-1185">Reference proteome</keyword>